<evidence type="ECO:0000313" key="2">
    <source>
        <dbReference type="Proteomes" id="UP001165960"/>
    </source>
</evidence>
<comment type="caution">
    <text evidence="1">The sequence shown here is derived from an EMBL/GenBank/DDBJ whole genome shotgun (WGS) entry which is preliminary data.</text>
</comment>
<organism evidence="1 2">
    <name type="scientific">Entomophthora muscae</name>
    <dbReference type="NCBI Taxonomy" id="34485"/>
    <lineage>
        <taxon>Eukaryota</taxon>
        <taxon>Fungi</taxon>
        <taxon>Fungi incertae sedis</taxon>
        <taxon>Zoopagomycota</taxon>
        <taxon>Entomophthoromycotina</taxon>
        <taxon>Entomophthoromycetes</taxon>
        <taxon>Entomophthorales</taxon>
        <taxon>Entomophthoraceae</taxon>
        <taxon>Entomophthora</taxon>
    </lineage>
</organism>
<evidence type="ECO:0000313" key="1">
    <source>
        <dbReference type="EMBL" id="KAJ9049168.1"/>
    </source>
</evidence>
<name>A0ACC2RGF7_9FUNG</name>
<dbReference type="EMBL" id="QTSX02007267">
    <property type="protein sequence ID" value="KAJ9049168.1"/>
    <property type="molecule type" value="Genomic_DNA"/>
</dbReference>
<protein>
    <submittedName>
        <fullName evidence="1">Uncharacterized protein</fullName>
    </submittedName>
</protein>
<gene>
    <name evidence="1" type="ORF">DSO57_1027440</name>
</gene>
<dbReference type="Proteomes" id="UP001165960">
    <property type="component" value="Unassembled WGS sequence"/>
</dbReference>
<sequence length="117" mass="12811">MFALAEKCPAFNNTCGGVVVPMEQNFTQEVNFYSEPRFKGENFTLEIPGVFGCSNILPDFKVKSMKSTGSTFMALHYGNDCAGHVIAETGTTNFFSMSSKEGCAKSIFLKLHRKGSC</sequence>
<keyword evidence="2" id="KW-1185">Reference proteome</keyword>
<reference evidence="1" key="1">
    <citation type="submission" date="2022-04" db="EMBL/GenBank/DDBJ databases">
        <title>Genome of the entomopathogenic fungus Entomophthora muscae.</title>
        <authorList>
            <person name="Elya C."/>
            <person name="Lovett B.R."/>
            <person name="Lee E."/>
            <person name="Macias A.M."/>
            <person name="Hajek A.E."/>
            <person name="De Bivort B.L."/>
            <person name="Kasson M.T."/>
            <person name="De Fine Licht H.H."/>
            <person name="Stajich J.E."/>
        </authorList>
    </citation>
    <scope>NUCLEOTIDE SEQUENCE</scope>
    <source>
        <strain evidence="1">Berkeley</strain>
    </source>
</reference>
<proteinExistence type="predicted"/>
<accession>A0ACC2RGF7</accession>